<dbReference type="GO" id="GO:0071555">
    <property type="term" value="P:cell wall organization"/>
    <property type="evidence" value="ECO:0007669"/>
    <property type="project" value="UniProtKB-KW"/>
</dbReference>
<evidence type="ECO:0000313" key="4">
    <source>
        <dbReference type="Proteomes" id="UP000198623"/>
    </source>
</evidence>
<keyword evidence="2" id="KW-0961">Cell wall biogenesis/degradation</keyword>
<feature type="binding site" evidence="2">
    <location>
        <position position="73"/>
    </location>
    <ligand>
        <name>substrate</name>
    </ligand>
</feature>
<feature type="binding site" evidence="2">
    <location>
        <position position="29"/>
    </location>
    <ligand>
        <name>substrate</name>
    </ligand>
</feature>
<feature type="active site" description="Proton acceptor" evidence="2">
    <location>
        <position position="72"/>
    </location>
</feature>
<sequence>MSVHAKLNIPIDKVLPKHIAIIMDGNNRWAKARRLPSLAGHKAGVDSVRSVIEGCVEYGIQSLTLFAFSSENWKRPELEVSGLMELFSLALNREAKKLHKNNIRLNVIGDKSRFSESLQKKIAKVEALTADNTLLTLNVAANYGGHWDIVQAAQRLAKDCVEGRCAPEDITESVFDHYVMLHEQPKPDLCIRTGGENRISNFLVWQMAYTEFYFVDDYWPDFNKNSLATAIRDFCTRERRFGKTSAQVEAEASA</sequence>
<keyword evidence="4" id="KW-1185">Reference proteome</keyword>
<name>A0A1I2N8B1_9GAMM</name>
<comment type="similarity">
    <text evidence="2">Belongs to the UPP synthase family.</text>
</comment>
<feature type="binding site" evidence="2">
    <location>
        <begin position="25"/>
        <end position="28"/>
    </location>
    <ligand>
        <name>substrate</name>
    </ligand>
</feature>
<dbReference type="PANTHER" id="PTHR10291:SF0">
    <property type="entry name" value="DEHYDRODOLICHYL DIPHOSPHATE SYNTHASE 2"/>
    <property type="match status" value="1"/>
</dbReference>
<dbReference type="EC" id="2.5.1.31" evidence="2"/>
<dbReference type="Pfam" id="PF01255">
    <property type="entry name" value="Prenyltransf"/>
    <property type="match status" value="1"/>
</dbReference>
<dbReference type="InterPro" id="IPR018520">
    <property type="entry name" value="UPP_synth-like_CS"/>
</dbReference>
<dbReference type="PROSITE" id="PS01066">
    <property type="entry name" value="UPP_SYNTHASE"/>
    <property type="match status" value="1"/>
</dbReference>
<gene>
    <name evidence="2" type="primary">uppS</name>
    <name evidence="3" type="ORF">SAMN05216175_102345</name>
</gene>
<evidence type="ECO:0000256" key="1">
    <source>
        <dbReference type="ARBA" id="ARBA00022679"/>
    </source>
</evidence>
<proteinExistence type="inferred from homology"/>
<keyword evidence="1 2" id="KW-0808">Transferase</keyword>
<accession>A0A1I2N8B1</accession>
<dbReference type="GO" id="GO:0000287">
    <property type="term" value="F:magnesium ion binding"/>
    <property type="evidence" value="ECO:0007669"/>
    <property type="project" value="UniProtKB-UniRule"/>
</dbReference>
<comment type="function">
    <text evidence="2">Catalyzes the sequential condensation of isopentenyl diphosphate (IPP) with (2E,6E)-farnesyl diphosphate (E,E-FPP) to yield (2Z,6Z,10Z,14Z,18Z,22Z,26Z,30Z,34E,38E)-undecaprenyl diphosphate (di-trans,octa-cis-UPP). UPP is the precursor of glycosyl carrier lipid in the biosynthesis of bacterial cell wall polysaccharide components such as peptidoglycan and lipopolysaccharide.</text>
</comment>
<feature type="binding site" evidence="2">
    <location>
        <position position="192"/>
    </location>
    <ligand>
        <name>substrate</name>
    </ligand>
</feature>
<comment type="cofactor">
    <cofactor evidence="2">
        <name>Mg(2+)</name>
        <dbReference type="ChEBI" id="CHEBI:18420"/>
    </cofactor>
    <text evidence="2">Binds 2 magnesium ions per subunit.</text>
</comment>
<dbReference type="Gene3D" id="3.40.1180.10">
    <property type="entry name" value="Decaprenyl diphosphate synthase-like"/>
    <property type="match status" value="1"/>
</dbReference>
<dbReference type="PANTHER" id="PTHR10291">
    <property type="entry name" value="DEHYDRODOLICHYL DIPHOSPHATE SYNTHASE FAMILY MEMBER"/>
    <property type="match status" value="1"/>
</dbReference>
<feature type="binding site" evidence="2">
    <location>
        <position position="75"/>
    </location>
    <ligand>
        <name>substrate</name>
    </ligand>
</feature>
<keyword evidence="2" id="KW-0573">Peptidoglycan synthesis</keyword>
<dbReference type="SUPFAM" id="SSF64005">
    <property type="entry name" value="Undecaprenyl diphosphate synthase"/>
    <property type="match status" value="1"/>
</dbReference>
<organism evidence="3 4">
    <name type="scientific">Neptunomonas qingdaonensis</name>
    <dbReference type="NCBI Taxonomy" id="1045558"/>
    <lineage>
        <taxon>Bacteria</taxon>
        <taxon>Pseudomonadati</taxon>
        <taxon>Pseudomonadota</taxon>
        <taxon>Gammaproteobacteria</taxon>
        <taxon>Oceanospirillales</taxon>
        <taxon>Oceanospirillaceae</taxon>
        <taxon>Neptunomonas</taxon>
    </lineage>
</organism>
<keyword evidence="2" id="KW-0460">Magnesium</keyword>
<feature type="binding site" evidence="2">
    <location>
        <position position="24"/>
    </location>
    <ligand>
        <name>Mg(2+)</name>
        <dbReference type="ChEBI" id="CHEBI:18420"/>
    </ligand>
</feature>
<evidence type="ECO:0000313" key="3">
    <source>
        <dbReference type="EMBL" id="SFF99708.1"/>
    </source>
</evidence>
<feature type="binding site" evidence="2">
    <location>
        <position position="41"/>
    </location>
    <ligand>
        <name>substrate</name>
    </ligand>
</feature>
<evidence type="ECO:0000256" key="2">
    <source>
        <dbReference type="HAMAP-Rule" id="MF_01139"/>
    </source>
</evidence>
<dbReference type="HAMAP" id="MF_01139">
    <property type="entry name" value="ISPT"/>
    <property type="match status" value="1"/>
</dbReference>
<comment type="catalytic activity">
    <reaction evidence="2">
        <text>8 isopentenyl diphosphate + (2E,6E)-farnesyl diphosphate = di-trans,octa-cis-undecaprenyl diphosphate + 8 diphosphate</text>
        <dbReference type="Rhea" id="RHEA:27551"/>
        <dbReference type="ChEBI" id="CHEBI:33019"/>
        <dbReference type="ChEBI" id="CHEBI:58405"/>
        <dbReference type="ChEBI" id="CHEBI:128769"/>
        <dbReference type="ChEBI" id="CHEBI:175763"/>
        <dbReference type="EC" id="2.5.1.31"/>
    </reaction>
</comment>
<keyword evidence="2" id="KW-0479">Metal-binding</keyword>
<dbReference type="GO" id="GO:0005829">
    <property type="term" value="C:cytosol"/>
    <property type="evidence" value="ECO:0007669"/>
    <property type="project" value="TreeGrafter"/>
</dbReference>
<dbReference type="InterPro" id="IPR001441">
    <property type="entry name" value="UPP_synth-like"/>
</dbReference>
<dbReference type="FunFam" id="3.40.1180.10:FF:000001">
    <property type="entry name" value="(2E,6E)-farnesyl-diphosphate-specific ditrans,polycis-undecaprenyl-diphosphate synthase"/>
    <property type="match status" value="1"/>
</dbReference>
<dbReference type="CDD" id="cd00475">
    <property type="entry name" value="Cis_IPPS"/>
    <property type="match status" value="1"/>
</dbReference>
<dbReference type="GO" id="GO:0016094">
    <property type="term" value="P:polyprenol biosynthetic process"/>
    <property type="evidence" value="ECO:0007669"/>
    <property type="project" value="TreeGrafter"/>
</dbReference>
<dbReference type="NCBIfam" id="TIGR00055">
    <property type="entry name" value="uppS"/>
    <property type="match status" value="1"/>
</dbReference>
<dbReference type="OrthoDB" id="4191603at2"/>
<dbReference type="GO" id="GO:0009252">
    <property type="term" value="P:peptidoglycan biosynthetic process"/>
    <property type="evidence" value="ECO:0007669"/>
    <property type="project" value="UniProtKB-UniRule"/>
</dbReference>
<keyword evidence="2" id="KW-0133">Cell shape</keyword>
<feature type="active site" evidence="2">
    <location>
        <position position="24"/>
    </location>
</feature>
<dbReference type="InterPro" id="IPR036424">
    <property type="entry name" value="UPP_synth-like_sf"/>
</dbReference>
<dbReference type="RefSeq" id="WP_090725045.1">
    <property type="nucleotide sequence ID" value="NZ_FOOU01000002.1"/>
</dbReference>
<dbReference type="EMBL" id="FOOU01000002">
    <property type="protein sequence ID" value="SFF99708.1"/>
    <property type="molecule type" value="Genomic_DNA"/>
</dbReference>
<dbReference type="STRING" id="1045558.SAMN05216175_102345"/>
<dbReference type="GO" id="GO:0008360">
    <property type="term" value="P:regulation of cell shape"/>
    <property type="evidence" value="ECO:0007669"/>
    <property type="project" value="UniProtKB-KW"/>
</dbReference>
<dbReference type="AlphaFoldDB" id="A0A1I2N8B1"/>
<feature type="binding site" evidence="2">
    <location>
        <begin position="198"/>
        <end position="200"/>
    </location>
    <ligand>
        <name>substrate</name>
    </ligand>
</feature>
<comment type="caution">
    <text evidence="2">Lacks conserved residue(s) required for the propagation of feature annotation.</text>
</comment>
<dbReference type="GO" id="GO:0008834">
    <property type="term" value="F:ditrans,polycis-undecaprenyl-diphosphate synthase [(2E,6E)-farnesyl-diphosphate specific] activity"/>
    <property type="evidence" value="ECO:0007669"/>
    <property type="project" value="UniProtKB-UniRule"/>
</dbReference>
<dbReference type="Proteomes" id="UP000198623">
    <property type="component" value="Unassembled WGS sequence"/>
</dbReference>
<reference evidence="4" key="1">
    <citation type="submission" date="2016-10" db="EMBL/GenBank/DDBJ databases">
        <authorList>
            <person name="Varghese N."/>
            <person name="Submissions S."/>
        </authorList>
    </citation>
    <scope>NUCLEOTIDE SEQUENCE [LARGE SCALE GENOMIC DNA]</scope>
    <source>
        <strain evidence="4">CGMCC 1.10971</strain>
    </source>
</reference>
<comment type="subunit">
    <text evidence="2">Homodimer.</text>
</comment>
<feature type="binding site" evidence="2">
    <location>
        <position position="211"/>
    </location>
    <ligand>
        <name>Mg(2+)</name>
        <dbReference type="ChEBI" id="CHEBI:18420"/>
    </ligand>
</feature>
<feature type="binding site" evidence="2">
    <location>
        <begin position="69"/>
        <end position="71"/>
    </location>
    <ligand>
        <name>substrate</name>
    </ligand>
</feature>
<protein>
    <recommendedName>
        <fullName evidence="2">Ditrans,polycis-undecaprenyl-diphosphate synthase ((2E,6E)-farnesyl-diphosphate specific)</fullName>
        <ecNumber evidence="2">2.5.1.31</ecNumber>
    </recommendedName>
    <alternativeName>
        <fullName evidence="2">Ditrans,polycis-undecaprenylcistransferase</fullName>
    </alternativeName>
    <alternativeName>
        <fullName evidence="2">Undecaprenyl diphosphate synthase</fullName>
        <shortName evidence="2">UDS</shortName>
    </alternativeName>
    <alternativeName>
        <fullName evidence="2">Undecaprenyl pyrophosphate synthase</fullName>
        <shortName evidence="2">UPP synthase</shortName>
    </alternativeName>
</protein>